<evidence type="ECO:0000256" key="4">
    <source>
        <dbReference type="RuleBase" id="RU003465"/>
    </source>
</evidence>
<dbReference type="SUPFAM" id="SSF81606">
    <property type="entry name" value="PP2C-like"/>
    <property type="match status" value="1"/>
</dbReference>
<gene>
    <name evidence="7" type="ORF">HPB51_023890</name>
</gene>
<feature type="domain" description="PPM-type phosphatase" evidence="6">
    <location>
        <begin position="72"/>
        <end position="467"/>
    </location>
</feature>
<reference evidence="7" key="1">
    <citation type="journal article" date="2020" name="Cell">
        <title>Large-Scale Comparative Analyses of Tick Genomes Elucidate Their Genetic Diversity and Vector Capacities.</title>
        <authorList>
            <consortium name="Tick Genome and Microbiome Consortium (TIGMIC)"/>
            <person name="Jia N."/>
            <person name="Wang J."/>
            <person name="Shi W."/>
            <person name="Du L."/>
            <person name="Sun Y."/>
            <person name="Zhan W."/>
            <person name="Jiang J.F."/>
            <person name="Wang Q."/>
            <person name="Zhang B."/>
            <person name="Ji P."/>
            <person name="Bell-Sakyi L."/>
            <person name="Cui X.M."/>
            <person name="Yuan T.T."/>
            <person name="Jiang B.G."/>
            <person name="Yang W.F."/>
            <person name="Lam T.T."/>
            <person name="Chang Q.C."/>
            <person name="Ding S.J."/>
            <person name="Wang X.J."/>
            <person name="Zhu J.G."/>
            <person name="Ruan X.D."/>
            <person name="Zhao L."/>
            <person name="Wei J.T."/>
            <person name="Ye R.Z."/>
            <person name="Que T.C."/>
            <person name="Du C.H."/>
            <person name="Zhou Y.H."/>
            <person name="Cheng J.X."/>
            <person name="Dai P.F."/>
            <person name="Guo W.B."/>
            <person name="Han X.H."/>
            <person name="Huang E.J."/>
            <person name="Li L.F."/>
            <person name="Wei W."/>
            <person name="Gao Y.C."/>
            <person name="Liu J.Z."/>
            <person name="Shao H.Z."/>
            <person name="Wang X."/>
            <person name="Wang C.C."/>
            <person name="Yang T.C."/>
            <person name="Huo Q.B."/>
            <person name="Li W."/>
            <person name="Chen H.Y."/>
            <person name="Chen S.E."/>
            <person name="Zhou L.G."/>
            <person name="Ni X.B."/>
            <person name="Tian J.H."/>
            <person name="Sheng Y."/>
            <person name="Liu T."/>
            <person name="Pan Y.S."/>
            <person name="Xia L.Y."/>
            <person name="Li J."/>
            <person name="Zhao F."/>
            <person name="Cao W.C."/>
        </authorList>
    </citation>
    <scope>NUCLEOTIDE SEQUENCE</scope>
    <source>
        <strain evidence="7">Rmic-2018</strain>
    </source>
</reference>
<comment type="caution">
    <text evidence="7">The sequence shown here is derived from an EMBL/GenBank/DDBJ whole genome shotgun (WGS) entry which is preliminary data.</text>
</comment>
<dbReference type="SMART" id="SM00332">
    <property type="entry name" value="PP2Cc"/>
    <property type="match status" value="1"/>
</dbReference>
<protein>
    <recommendedName>
        <fullName evidence="6">PPM-type phosphatase domain-containing protein</fullName>
    </recommendedName>
</protein>
<keyword evidence="2 4" id="KW-0378">Hydrolase</keyword>
<evidence type="ECO:0000313" key="7">
    <source>
        <dbReference type="EMBL" id="KAH8020015.1"/>
    </source>
</evidence>
<accession>A0A9J6DD33</accession>
<dbReference type="InterPro" id="IPR001932">
    <property type="entry name" value="PPM-type_phosphatase-like_dom"/>
</dbReference>
<name>A0A9J6DD33_RHIMP</name>
<feature type="region of interest" description="Disordered" evidence="5">
    <location>
        <begin position="1"/>
        <end position="33"/>
    </location>
</feature>
<proteinExistence type="inferred from homology"/>
<dbReference type="Proteomes" id="UP000821866">
    <property type="component" value="Chromosome 8"/>
</dbReference>
<evidence type="ECO:0000256" key="1">
    <source>
        <dbReference type="ARBA" id="ARBA00022723"/>
    </source>
</evidence>
<dbReference type="EMBL" id="JABSTU010000010">
    <property type="protein sequence ID" value="KAH8020015.1"/>
    <property type="molecule type" value="Genomic_DNA"/>
</dbReference>
<keyword evidence="8" id="KW-1185">Reference proteome</keyword>
<evidence type="ECO:0000259" key="6">
    <source>
        <dbReference type="PROSITE" id="PS51746"/>
    </source>
</evidence>
<dbReference type="PROSITE" id="PS51746">
    <property type="entry name" value="PPM_2"/>
    <property type="match status" value="1"/>
</dbReference>
<dbReference type="GO" id="GO:0046872">
    <property type="term" value="F:metal ion binding"/>
    <property type="evidence" value="ECO:0007669"/>
    <property type="project" value="UniProtKB-KW"/>
</dbReference>
<dbReference type="PANTHER" id="PTHR13832">
    <property type="entry name" value="PROTEIN PHOSPHATASE 2C"/>
    <property type="match status" value="1"/>
</dbReference>
<sequence>MSQADQPSATASPPFPPPRNPSRLVTSPQKDPPLFAGLPGEDYVEDWLKEYDCVSKILRCNETSREVQARSVRSFDTNQLAANSPMEDCLVIARCLLTTGHLFGVFDGHGGLGFAQLVSQRLFDYIALSILPHSVLKEYIEQNNRTHLVQVMHCTDSLTDEQNQAHFDSLHAFAHKLLSSVGRPFSMQDALHQAFLQLDADISREVTENKWQHSLLYALMGACACVVHVDGLHLHVASAGDCRAVLGSLTEDSSWHAKPLSMEHNADNIAELRRVLREHPDQESNTVVRQDRLLGQLAPLRALGDYNYKWPVSQVTELLVPLAGPHALPPHYLTPPYLTGAPEVTHHHLGPHDKFLVLASDGLWEQLQPHRVVKLVGQHMSGRQTLDRLRLPQPNMRLIQVAHILAARQKGLAQKPTDANAATHLIRNALGRTEYGIEHSKLAAMLALPQEVVRSFRDDISIVVIYFNSDFLRLSPAG</sequence>
<evidence type="ECO:0000313" key="8">
    <source>
        <dbReference type="Proteomes" id="UP000821866"/>
    </source>
</evidence>
<dbReference type="Gene3D" id="3.60.40.10">
    <property type="entry name" value="PPM-type phosphatase domain"/>
    <property type="match status" value="1"/>
</dbReference>
<dbReference type="Pfam" id="PF00481">
    <property type="entry name" value="PP2C"/>
    <property type="match status" value="1"/>
</dbReference>
<dbReference type="InterPro" id="IPR000222">
    <property type="entry name" value="PP2C_BS"/>
</dbReference>
<dbReference type="GO" id="GO:0005739">
    <property type="term" value="C:mitochondrion"/>
    <property type="evidence" value="ECO:0007669"/>
    <property type="project" value="TreeGrafter"/>
</dbReference>
<comment type="similarity">
    <text evidence="4">Belongs to the PP2C family.</text>
</comment>
<dbReference type="AlphaFoldDB" id="A0A9J6DD33"/>
<dbReference type="GO" id="GO:0004741">
    <property type="term" value="F:[pyruvate dehydrogenase (acetyl-transferring)]-phosphatase activity"/>
    <property type="evidence" value="ECO:0007669"/>
    <property type="project" value="TreeGrafter"/>
</dbReference>
<reference evidence="7" key="2">
    <citation type="submission" date="2021-09" db="EMBL/GenBank/DDBJ databases">
        <authorList>
            <person name="Jia N."/>
            <person name="Wang J."/>
            <person name="Shi W."/>
            <person name="Du L."/>
            <person name="Sun Y."/>
            <person name="Zhan W."/>
            <person name="Jiang J."/>
            <person name="Wang Q."/>
            <person name="Zhang B."/>
            <person name="Ji P."/>
            <person name="Sakyi L.B."/>
            <person name="Cui X."/>
            <person name="Yuan T."/>
            <person name="Jiang B."/>
            <person name="Yang W."/>
            <person name="Lam T.T.-Y."/>
            <person name="Chang Q."/>
            <person name="Ding S."/>
            <person name="Wang X."/>
            <person name="Zhu J."/>
            <person name="Ruan X."/>
            <person name="Zhao L."/>
            <person name="Wei J."/>
            <person name="Que T."/>
            <person name="Du C."/>
            <person name="Cheng J."/>
            <person name="Dai P."/>
            <person name="Han X."/>
            <person name="Huang E."/>
            <person name="Gao Y."/>
            <person name="Liu J."/>
            <person name="Shao H."/>
            <person name="Ye R."/>
            <person name="Li L."/>
            <person name="Wei W."/>
            <person name="Wang X."/>
            <person name="Wang C."/>
            <person name="Huo Q."/>
            <person name="Li W."/>
            <person name="Guo W."/>
            <person name="Chen H."/>
            <person name="Chen S."/>
            <person name="Zhou L."/>
            <person name="Zhou L."/>
            <person name="Ni X."/>
            <person name="Tian J."/>
            <person name="Zhou Y."/>
            <person name="Sheng Y."/>
            <person name="Liu T."/>
            <person name="Pan Y."/>
            <person name="Xia L."/>
            <person name="Li J."/>
            <person name="Zhao F."/>
            <person name="Cao W."/>
        </authorList>
    </citation>
    <scope>NUCLEOTIDE SEQUENCE</scope>
    <source>
        <strain evidence="7">Rmic-2018</strain>
        <tissue evidence="7">Larvae</tissue>
    </source>
</reference>
<organism evidence="7 8">
    <name type="scientific">Rhipicephalus microplus</name>
    <name type="common">Cattle tick</name>
    <name type="synonym">Boophilus microplus</name>
    <dbReference type="NCBI Taxonomy" id="6941"/>
    <lineage>
        <taxon>Eukaryota</taxon>
        <taxon>Metazoa</taxon>
        <taxon>Ecdysozoa</taxon>
        <taxon>Arthropoda</taxon>
        <taxon>Chelicerata</taxon>
        <taxon>Arachnida</taxon>
        <taxon>Acari</taxon>
        <taxon>Parasitiformes</taxon>
        <taxon>Ixodida</taxon>
        <taxon>Ixodoidea</taxon>
        <taxon>Ixodidae</taxon>
        <taxon>Rhipicephalinae</taxon>
        <taxon>Rhipicephalus</taxon>
        <taxon>Boophilus</taxon>
    </lineage>
</organism>
<keyword evidence="1" id="KW-0479">Metal-binding</keyword>
<evidence type="ECO:0000256" key="5">
    <source>
        <dbReference type="SAM" id="MobiDB-lite"/>
    </source>
</evidence>
<dbReference type="VEuPathDB" id="VectorBase:LOC119176353"/>
<dbReference type="InterPro" id="IPR036457">
    <property type="entry name" value="PPM-type-like_dom_sf"/>
</dbReference>
<dbReference type="PROSITE" id="PS01032">
    <property type="entry name" value="PPM_1"/>
    <property type="match status" value="1"/>
</dbReference>
<dbReference type="PANTHER" id="PTHR13832:SF792">
    <property type="entry name" value="GM14286P"/>
    <property type="match status" value="1"/>
</dbReference>
<keyword evidence="3 4" id="KW-0904">Protein phosphatase</keyword>
<evidence type="ECO:0000256" key="2">
    <source>
        <dbReference type="ARBA" id="ARBA00022801"/>
    </source>
</evidence>
<evidence type="ECO:0000256" key="3">
    <source>
        <dbReference type="ARBA" id="ARBA00022912"/>
    </source>
</evidence>
<dbReference type="CDD" id="cd00143">
    <property type="entry name" value="PP2Cc"/>
    <property type="match status" value="1"/>
</dbReference>
<dbReference type="InterPro" id="IPR015655">
    <property type="entry name" value="PP2C"/>
</dbReference>